<evidence type="ECO:0000313" key="5">
    <source>
        <dbReference type="Proteomes" id="UP000297535"/>
    </source>
</evidence>
<evidence type="ECO:0000313" key="4">
    <source>
        <dbReference type="EMBL" id="TGE01677.1"/>
    </source>
</evidence>
<keyword evidence="5" id="KW-1185">Reference proteome</keyword>
<dbReference type="AlphaFoldDB" id="A0A4Z0NWL3"/>
<dbReference type="InterPro" id="IPR052910">
    <property type="entry name" value="ABC-Purine-Binding"/>
</dbReference>
<dbReference type="InterPro" id="IPR003760">
    <property type="entry name" value="PnrA-like"/>
</dbReference>
<gene>
    <name evidence="4" type="ORF">EU555_03095</name>
</gene>
<dbReference type="EMBL" id="SRLB01000002">
    <property type="protein sequence ID" value="TGE01677.1"/>
    <property type="molecule type" value="Genomic_DNA"/>
</dbReference>
<evidence type="ECO:0000256" key="1">
    <source>
        <dbReference type="ARBA" id="ARBA00022729"/>
    </source>
</evidence>
<proteinExistence type="predicted"/>
<evidence type="ECO:0000256" key="2">
    <source>
        <dbReference type="SAM" id="MobiDB-lite"/>
    </source>
</evidence>
<dbReference type="Proteomes" id="UP000297535">
    <property type="component" value="Unassembled WGS sequence"/>
</dbReference>
<comment type="caution">
    <text evidence="4">The sequence shown here is derived from an EMBL/GenBank/DDBJ whole genome shotgun (WGS) entry which is preliminary data.</text>
</comment>
<dbReference type="PANTHER" id="PTHR43208">
    <property type="entry name" value="ABC TRANSPORTER SUBSTRATE-BINDING PROTEIN"/>
    <property type="match status" value="1"/>
</dbReference>
<keyword evidence="1" id="KW-0732">Signal</keyword>
<feature type="domain" description="ABC transporter substrate-binding protein PnrA-like" evidence="3">
    <location>
        <begin position="58"/>
        <end position="322"/>
    </location>
</feature>
<dbReference type="GO" id="GO:0005886">
    <property type="term" value="C:plasma membrane"/>
    <property type="evidence" value="ECO:0007669"/>
    <property type="project" value="InterPro"/>
</dbReference>
<dbReference type="CDD" id="cd19963">
    <property type="entry name" value="PBP1_BMP-like"/>
    <property type="match status" value="1"/>
</dbReference>
<sequence>MLRGAETPPYSSRSTDFSPAEHEAVTKTDLTRRHLLGGAAALGLAGLPGRARAAGALTVGFIYVGPKDDYGYNQAHAVAAKALKAMPGLEVIEEERVPETNAVEKTMESMINLDGAGLLFPTSFGYFNPFVVAEAKKYPKVQFRHCGGLWTDKDPKNAGSYFGYIAQGQYLNGIVAGHTTRSKKIGFVAAKPIPQVLNNVNAFLLGAQSVDPAITCQVIFTGEWSLAVKEAEATNALIDGGADVITCHVDSPKVTVETAARRGAFVCGYHVDQSPLAPQKYLTGAEWDWLPIYKGFVADVQAGRSPPNFLRGGLADGFVKMSPYGPAVSDGARRNADAVKAEMLKGGYEIIKGPLNDNTGKEVLAAGKGLPEKAVELESTNYLVAGVRGAV</sequence>
<dbReference type="PROSITE" id="PS51318">
    <property type="entry name" value="TAT"/>
    <property type="match status" value="1"/>
</dbReference>
<evidence type="ECO:0000259" key="3">
    <source>
        <dbReference type="Pfam" id="PF02608"/>
    </source>
</evidence>
<protein>
    <submittedName>
        <fullName evidence="4">BMP family ABC transporter substrate-binding protein</fullName>
    </submittedName>
</protein>
<dbReference type="OrthoDB" id="9781639at2"/>
<organism evidence="4 5">
    <name type="scientific">Methylobacterium nonmethylotrophicum</name>
    <dbReference type="NCBI Taxonomy" id="1141884"/>
    <lineage>
        <taxon>Bacteria</taxon>
        <taxon>Pseudomonadati</taxon>
        <taxon>Pseudomonadota</taxon>
        <taxon>Alphaproteobacteria</taxon>
        <taxon>Hyphomicrobiales</taxon>
        <taxon>Methylobacteriaceae</taxon>
        <taxon>Methylobacterium</taxon>
    </lineage>
</organism>
<feature type="region of interest" description="Disordered" evidence="2">
    <location>
        <begin position="1"/>
        <end position="25"/>
    </location>
</feature>
<dbReference type="InterPro" id="IPR006311">
    <property type="entry name" value="TAT_signal"/>
</dbReference>
<reference evidence="4 5" key="1">
    <citation type="submission" date="2019-04" db="EMBL/GenBank/DDBJ databases">
        <authorList>
            <person name="Feng G."/>
            <person name="Zhu H."/>
        </authorList>
    </citation>
    <scope>NUCLEOTIDE SEQUENCE [LARGE SCALE GENOMIC DNA]</scope>
    <source>
        <strain evidence="4 5">6HR-1</strain>
    </source>
</reference>
<dbReference type="Gene3D" id="3.40.50.2300">
    <property type="match status" value="2"/>
</dbReference>
<accession>A0A4Z0NWL3</accession>
<dbReference type="PANTHER" id="PTHR43208:SF1">
    <property type="entry name" value="ABC TRANSPORTER SUBSTRATE-BINDING PROTEIN"/>
    <property type="match status" value="1"/>
</dbReference>
<dbReference type="Pfam" id="PF02608">
    <property type="entry name" value="Bmp"/>
    <property type="match status" value="1"/>
</dbReference>
<name>A0A4Z0NWL3_9HYPH</name>